<dbReference type="VEuPathDB" id="TrichDB:TVAG_113080"/>
<dbReference type="OrthoDB" id="68483at2759"/>
<evidence type="ECO:0000256" key="7">
    <source>
        <dbReference type="RuleBase" id="RU000304"/>
    </source>
</evidence>
<evidence type="ECO:0000313" key="10">
    <source>
        <dbReference type="EMBL" id="EAX99292.1"/>
    </source>
</evidence>
<dbReference type="PROSITE" id="PS50011">
    <property type="entry name" value="PROTEIN_KINASE_DOM"/>
    <property type="match status" value="1"/>
</dbReference>
<accession>A2F755</accession>
<sequence>MGLCYSTPLQKVRARPNGNGNRRANDMHQLSTYTSITSFIIQNDNPVMYDWAFKKEIGTGSMSHVFLVENVQSGEKCAAKVYSMSLLRRKSIGVDEIPLVGVQKEIDIMYEIAHRYVLKIVDVFEDDPTQSLLIITQFAQKGSLQSLLDVHTVTPTMCETCFYQIAEALRYIHSLNIVHRDIKPENILVFSESLFVISDFSVSSKLSSSNERLNDTKGSPAFLSPEECGGGDFAPKPADVWAYGVSLYMSLFGILPFNIGNAPSNNITSAMMFVKQCLDKEELTFPENASPLAISLLTKVLAKKPEDRPTFETITKDPFFDRPRELDEKIQREKNDLSRNDTSDSSFTIQ</sequence>
<proteinExistence type="inferred from homology"/>
<dbReference type="PANTHER" id="PTHR24345:SF91">
    <property type="entry name" value="SERINE_THREONINE-PROTEIN KINASE PLK4"/>
    <property type="match status" value="1"/>
</dbReference>
<dbReference type="Proteomes" id="UP000001542">
    <property type="component" value="Unassembled WGS sequence"/>
</dbReference>
<dbReference type="SMART" id="SM00220">
    <property type="entry name" value="S_TKc"/>
    <property type="match status" value="1"/>
</dbReference>
<keyword evidence="3 6" id="KW-0547">Nucleotide-binding</keyword>
<dbReference type="SUPFAM" id="SSF56112">
    <property type="entry name" value="Protein kinase-like (PK-like)"/>
    <property type="match status" value="1"/>
</dbReference>
<dbReference type="KEGG" id="tva:4757098"/>
<evidence type="ECO:0000256" key="6">
    <source>
        <dbReference type="PROSITE-ProRule" id="PRU10141"/>
    </source>
</evidence>
<dbReference type="InterPro" id="IPR008271">
    <property type="entry name" value="Ser/Thr_kinase_AS"/>
</dbReference>
<dbReference type="SMR" id="A2F755"/>
<evidence type="ECO:0000256" key="1">
    <source>
        <dbReference type="ARBA" id="ARBA00022527"/>
    </source>
</evidence>
<comment type="similarity">
    <text evidence="7">Belongs to the protein kinase superfamily.</text>
</comment>
<keyword evidence="1 7" id="KW-0723">Serine/threonine-protein kinase</keyword>
<protein>
    <submittedName>
        <fullName evidence="10">CAMK family protein kinase</fullName>
    </submittedName>
</protein>
<dbReference type="PANTHER" id="PTHR24345">
    <property type="entry name" value="SERINE/THREONINE-PROTEIN KINASE PLK"/>
    <property type="match status" value="1"/>
</dbReference>
<evidence type="ECO:0000256" key="8">
    <source>
        <dbReference type="SAM" id="MobiDB-lite"/>
    </source>
</evidence>
<dbReference type="PROSITE" id="PS00108">
    <property type="entry name" value="PROTEIN_KINASE_ST"/>
    <property type="match status" value="1"/>
</dbReference>
<evidence type="ECO:0000259" key="9">
    <source>
        <dbReference type="PROSITE" id="PS50011"/>
    </source>
</evidence>
<evidence type="ECO:0000256" key="5">
    <source>
        <dbReference type="ARBA" id="ARBA00022840"/>
    </source>
</evidence>
<keyword evidence="2" id="KW-0808">Transferase</keyword>
<dbReference type="EMBL" id="DS113643">
    <property type="protein sequence ID" value="EAX99292.1"/>
    <property type="molecule type" value="Genomic_DNA"/>
</dbReference>
<dbReference type="InterPro" id="IPR000719">
    <property type="entry name" value="Prot_kinase_dom"/>
</dbReference>
<evidence type="ECO:0000256" key="2">
    <source>
        <dbReference type="ARBA" id="ARBA00022679"/>
    </source>
</evidence>
<feature type="binding site" evidence="6">
    <location>
        <position position="80"/>
    </location>
    <ligand>
        <name>ATP</name>
        <dbReference type="ChEBI" id="CHEBI:30616"/>
    </ligand>
</feature>
<dbReference type="PROSITE" id="PS00107">
    <property type="entry name" value="PROTEIN_KINASE_ATP"/>
    <property type="match status" value="1"/>
</dbReference>
<organism evidence="10 11">
    <name type="scientific">Trichomonas vaginalis (strain ATCC PRA-98 / G3)</name>
    <dbReference type="NCBI Taxonomy" id="412133"/>
    <lineage>
        <taxon>Eukaryota</taxon>
        <taxon>Metamonada</taxon>
        <taxon>Parabasalia</taxon>
        <taxon>Trichomonadida</taxon>
        <taxon>Trichomonadidae</taxon>
        <taxon>Trichomonas</taxon>
    </lineage>
</organism>
<dbReference type="eggNOG" id="KOG0583">
    <property type="taxonomic scope" value="Eukaryota"/>
</dbReference>
<dbReference type="InterPro" id="IPR017441">
    <property type="entry name" value="Protein_kinase_ATP_BS"/>
</dbReference>
<dbReference type="STRING" id="5722.A2F755"/>
<keyword evidence="11" id="KW-1185">Reference proteome</keyword>
<evidence type="ECO:0000256" key="4">
    <source>
        <dbReference type="ARBA" id="ARBA00022777"/>
    </source>
</evidence>
<feature type="domain" description="Protein kinase" evidence="9">
    <location>
        <begin position="51"/>
        <end position="320"/>
    </location>
</feature>
<keyword evidence="4 10" id="KW-0418">Kinase</keyword>
<evidence type="ECO:0000313" key="11">
    <source>
        <dbReference type="Proteomes" id="UP000001542"/>
    </source>
</evidence>
<dbReference type="Pfam" id="PF00069">
    <property type="entry name" value="Pkinase"/>
    <property type="match status" value="1"/>
</dbReference>
<dbReference type="GO" id="GO:0005524">
    <property type="term" value="F:ATP binding"/>
    <property type="evidence" value="ECO:0007669"/>
    <property type="project" value="UniProtKB-UniRule"/>
</dbReference>
<gene>
    <name evidence="10" type="ORF">TVAG_113080</name>
</gene>
<dbReference type="GO" id="GO:0007165">
    <property type="term" value="P:signal transduction"/>
    <property type="evidence" value="ECO:0000318"/>
    <property type="project" value="GO_Central"/>
</dbReference>
<dbReference type="InParanoid" id="A2F755"/>
<dbReference type="FunFam" id="1.10.510.10:FF:001406">
    <property type="entry name" value="CAMK family protein kinase"/>
    <property type="match status" value="1"/>
</dbReference>
<reference evidence="10" key="1">
    <citation type="submission" date="2006-10" db="EMBL/GenBank/DDBJ databases">
        <authorList>
            <person name="Amadeo P."/>
            <person name="Zhao Q."/>
            <person name="Wortman J."/>
            <person name="Fraser-Liggett C."/>
            <person name="Carlton J."/>
        </authorList>
    </citation>
    <scope>NUCLEOTIDE SEQUENCE</scope>
    <source>
        <strain evidence="10">G3</strain>
    </source>
</reference>
<name>A2F755_TRIV3</name>
<dbReference type="VEuPathDB" id="TrichDB:TVAGG3_0258820"/>
<dbReference type="RefSeq" id="XP_001312222.1">
    <property type="nucleotide sequence ID" value="XM_001312221.1"/>
</dbReference>
<dbReference type="InterPro" id="IPR011009">
    <property type="entry name" value="Kinase-like_dom_sf"/>
</dbReference>
<reference evidence="10" key="2">
    <citation type="journal article" date="2007" name="Science">
        <title>Draft genome sequence of the sexually transmitted pathogen Trichomonas vaginalis.</title>
        <authorList>
            <person name="Carlton J.M."/>
            <person name="Hirt R.P."/>
            <person name="Silva J.C."/>
            <person name="Delcher A.L."/>
            <person name="Schatz M."/>
            <person name="Zhao Q."/>
            <person name="Wortman J.R."/>
            <person name="Bidwell S.L."/>
            <person name="Alsmark U.C.M."/>
            <person name="Besteiro S."/>
            <person name="Sicheritz-Ponten T."/>
            <person name="Noel C.J."/>
            <person name="Dacks J.B."/>
            <person name="Foster P.G."/>
            <person name="Simillion C."/>
            <person name="Van de Peer Y."/>
            <person name="Miranda-Saavedra D."/>
            <person name="Barton G.J."/>
            <person name="Westrop G.D."/>
            <person name="Mueller S."/>
            <person name="Dessi D."/>
            <person name="Fiori P.L."/>
            <person name="Ren Q."/>
            <person name="Paulsen I."/>
            <person name="Zhang H."/>
            <person name="Bastida-Corcuera F.D."/>
            <person name="Simoes-Barbosa A."/>
            <person name="Brown M.T."/>
            <person name="Hayes R.D."/>
            <person name="Mukherjee M."/>
            <person name="Okumura C.Y."/>
            <person name="Schneider R."/>
            <person name="Smith A.J."/>
            <person name="Vanacova S."/>
            <person name="Villalvazo M."/>
            <person name="Haas B.J."/>
            <person name="Pertea M."/>
            <person name="Feldblyum T.V."/>
            <person name="Utterback T.R."/>
            <person name="Shu C.L."/>
            <person name="Osoegawa K."/>
            <person name="de Jong P.J."/>
            <person name="Hrdy I."/>
            <person name="Horvathova L."/>
            <person name="Zubacova Z."/>
            <person name="Dolezal P."/>
            <person name="Malik S.B."/>
            <person name="Logsdon J.M. Jr."/>
            <person name="Henze K."/>
            <person name="Gupta A."/>
            <person name="Wang C.C."/>
            <person name="Dunne R.L."/>
            <person name="Upcroft J.A."/>
            <person name="Upcroft P."/>
            <person name="White O."/>
            <person name="Salzberg S.L."/>
            <person name="Tang P."/>
            <person name="Chiu C.-H."/>
            <person name="Lee Y.-S."/>
            <person name="Embley T.M."/>
            <person name="Coombs G.H."/>
            <person name="Mottram J.C."/>
            <person name="Tachezy J."/>
            <person name="Fraser-Liggett C.M."/>
            <person name="Johnson P.J."/>
        </authorList>
    </citation>
    <scope>NUCLEOTIDE SEQUENCE [LARGE SCALE GENOMIC DNA]</scope>
    <source>
        <strain evidence="10">G3</strain>
    </source>
</reference>
<feature type="compositionally biased region" description="Basic and acidic residues" evidence="8">
    <location>
        <begin position="330"/>
        <end position="342"/>
    </location>
</feature>
<dbReference type="Gene3D" id="1.10.510.10">
    <property type="entry name" value="Transferase(Phosphotransferase) domain 1"/>
    <property type="match status" value="1"/>
</dbReference>
<evidence type="ECO:0000256" key="3">
    <source>
        <dbReference type="ARBA" id="ARBA00022741"/>
    </source>
</evidence>
<feature type="region of interest" description="Disordered" evidence="8">
    <location>
        <begin position="330"/>
        <end position="350"/>
    </location>
</feature>
<keyword evidence="5 6" id="KW-0067">ATP-binding</keyword>
<dbReference type="GO" id="GO:0004674">
    <property type="term" value="F:protein serine/threonine kinase activity"/>
    <property type="evidence" value="ECO:0000318"/>
    <property type="project" value="GO_Central"/>
</dbReference>
<dbReference type="AlphaFoldDB" id="A2F755"/>